<name>A0A1H4LV86_TSUTY</name>
<feature type="compositionally biased region" description="Low complexity" evidence="1">
    <location>
        <begin position="197"/>
        <end position="226"/>
    </location>
</feature>
<dbReference type="STRING" id="57704.SAMN04489793_0707"/>
<evidence type="ECO:0000313" key="2">
    <source>
        <dbReference type="EMBL" id="SEB74613.1"/>
    </source>
</evidence>
<protein>
    <submittedName>
        <fullName evidence="2">Uncharacterized protein</fullName>
    </submittedName>
</protein>
<dbReference type="Proteomes" id="UP000182241">
    <property type="component" value="Unassembled WGS sequence"/>
</dbReference>
<keyword evidence="3" id="KW-1185">Reference proteome</keyword>
<evidence type="ECO:0000256" key="1">
    <source>
        <dbReference type="SAM" id="MobiDB-lite"/>
    </source>
</evidence>
<reference evidence="3" key="1">
    <citation type="submission" date="2016-10" db="EMBL/GenBank/DDBJ databases">
        <authorList>
            <person name="Varghese N."/>
            <person name="Submissions S."/>
        </authorList>
    </citation>
    <scope>NUCLEOTIDE SEQUENCE [LARGE SCALE GENOMIC DNA]</scope>
    <source>
        <strain evidence="3">DSM 44234</strain>
    </source>
</reference>
<sequence length="226" mass="24756">MVRVPEYVSYEEFGRRFFEIAVNEERVGSAFADIAGGDFTVGPIPSGPGGMAKVWAQVEIDEPQLTRQVGELITFTVKIPLRIGLLIDLKVDRIRYDVAGLITLPLTVRAAAPLELRIEVDPPRPKDVWVDVESRTIRGSIVRVVASVDSEIRRFIAQYVAEEIDKPEIKKARIINVSEELGRAFHNLGDEDDPQVATPAAPAAPSAPAAEAIEPTEILPAPGDRL</sequence>
<gene>
    <name evidence="2" type="ORF">SAMN04489793_0707</name>
</gene>
<dbReference type="AlphaFoldDB" id="A0A1H4LV86"/>
<proteinExistence type="predicted"/>
<accession>A0A1H4LV86</accession>
<feature type="region of interest" description="Disordered" evidence="1">
    <location>
        <begin position="186"/>
        <end position="226"/>
    </location>
</feature>
<evidence type="ECO:0000313" key="3">
    <source>
        <dbReference type="Proteomes" id="UP000182241"/>
    </source>
</evidence>
<organism evidence="2 3">
    <name type="scientific">Tsukamurella tyrosinosolvens</name>
    <dbReference type="NCBI Taxonomy" id="57704"/>
    <lineage>
        <taxon>Bacteria</taxon>
        <taxon>Bacillati</taxon>
        <taxon>Actinomycetota</taxon>
        <taxon>Actinomycetes</taxon>
        <taxon>Mycobacteriales</taxon>
        <taxon>Tsukamurellaceae</taxon>
        <taxon>Tsukamurella</taxon>
    </lineage>
</organism>
<dbReference type="EMBL" id="FNSA01000003">
    <property type="protein sequence ID" value="SEB74613.1"/>
    <property type="molecule type" value="Genomic_DNA"/>
</dbReference>